<gene>
    <name evidence="8" type="ORF">EDD68_1248</name>
</gene>
<feature type="binding site" evidence="6">
    <location>
        <position position="187"/>
    </location>
    <ligand>
        <name>Zn(2+)</name>
        <dbReference type="ChEBI" id="CHEBI:29105"/>
    </ligand>
</feature>
<sequence>MSEPYSKREELANAITHGLGVLFSIAALIILIIYASQNGSAWQIISVTIYGVTMLLMYLSSTILHSLPPGRWKNFFLMMDHTSIYLFIAGTYTPVSLLLIKGTIGWLLFGLVWGIALLGIVFKMIFLQKFMILSTLLYLLLGWFVVIAWDPLVSSMAYNGVVLLVLGGIFYSVGSIFFMFRIFPYHHAVWHIFVVIGSALHFFSILLYVVA</sequence>
<dbReference type="GO" id="GO:0012505">
    <property type="term" value="C:endomembrane system"/>
    <property type="evidence" value="ECO:0007669"/>
    <property type="project" value="UniProtKB-SubCell"/>
</dbReference>
<evidence type="ECO:0000256" key="3">
    <source>
        <dbReference type="ARBA" id="ARBA00022692"/>
    </source>
</evidence>
<evidence type="ECO:0000313" key="9">
    <source>
        <dbReference type="Proteomes" id="UP000294650"/>
    </source>
</evidence>
<feature type="transmembrane region" description="Helical" evidence="7">
    <location>
        <begin position="190"/>
        <end position="210"/>
    </location>
</feature>
<evidence type="ECO:0000256" key="4">
    <source>
        <dbReference type="ARBA" id="ARBA00022989"/>
    </source>
</evidence>
<dbReference type="NCBIfam" id="TIGR01065">
    <property type="entry name" value="hlyIII"/>
    <property type="match status" value="1"/>
</dbReference>
<evidence type="ECO:0000313" key="8">
    <source>
        <dbReference type="EMBL" id="TCT18056.1"/>
    </source>
</evidence>
<keyword evidence="4 7" id="KW-1133">Transmembrane helix</keyword>
<feature type="binding site" evidence="6">
    <location>
        <position position="191"/>
    </location>
    <ligand>
        <name>Zn(2+)</name>
        <dbReference type="ChEBI" id="CHEBI:29105"/>
    </ligand>
</feature>
<dbReference type="PANTHER" id="PTHR20855">
    <property type="entry name" value="ADIPOR/PROGESTIN RECEPTOR-RELATED"/>
    <property type="match status" value="1"/>
</dbReference>
<dbReference type="AlphaFoldDB" id="A0A4R3MTA0"/>
<organism evidence="8 9">
    <name type="scientific">Melghiribacillus thermohalophilus</name>
    <dbReference type="NCBI Taxonomy" id="1324956"/>
    <lineage>
        <taxon>Bacteria</taxon>
        <taxon>Bacillati</taxon>
        <taxon>Bacillota</taxon>
        <taxon>Bacilli</taxon>
        <taxon>Bacillales</taxon>
        <taxon>Bacillaceae</taxon>
        <taxon>Melghiribacillus</taxon>
    </lineage>
</organism>
<dbReference type="PANTHER" id="PTHR20855:SF129">
    <property type="entry name" value="HEMOLYSIN-3 HOMOLOG"/>
    <property type="match status" value="1"/>
</dbReference>
<dbReference type="InterPro" id="IPR005744">
    <property type="entry name" value="Hy-lIII"/>
</dbReference>
<accession>A0A4R3MTA0</accession>
<evidence type="ECO:0000256" key="2">
    <source>
        <dbReference type="ARBA" id="ARBA00008488"/>
    </source>
</evidence>
<feature type="binding site" evidence="6">
    <location>
        <position position="65"/>
    </location>
    <ligand>
        <name>Zn(2+)</name>
        <dbReference type="ChEBI" id="CHEBI:29105"/>
    </ligand>
</feature>
<keyword evidence="9" id="KW-1185">Reference proteome</keyword>
<reference evidence="8 9" key="1">
    <citation type="submission" date="2019-03" db="EMBL/GenBank/DDBJ databases">
        <title>Genomic Encyclopedia of Type Strains, Phase IV (KMG-IV): sequencing the most valuable type-strain genomes for metagenomic binning, comparative biology and taxonomic classification.</title>
        <authorList>
            <person name="Goeker M."/>
        </authorList>
    </citation>
    <scope>NUCLEOTIDE SEQUENCE [LARGE SCALE GENOMIC DNA]</scope>
    <source>
        <strain evidence="8 9">DSM 25894</strain>
    </source>
</reference>
<dbReference type="InterPro" id="IPR004254">
    <property type="entry name" value="AdipoR/HlyIII-related"/>
</dbReference>
<keyword evidence="5 7" id="KW-0472">Membrane</keyword>
<evidence type="ECO:0000256" key="5">
    <source>
        <dbReference type="ARBA" id="ARBA00023136"/>
    </source>
</evidence>
<keyword evidence="3 7" id="KW-0812">Transmembrane</keyword>
<keyword evidence="6" id="KW-0862">Zinc</keyword>
<feature type="transmembrane region" description="Helical" evidence="7">
    <location>
        <begin position="41"/>
        <end position="61"/>
    </location>
</feature>
<dbReference type="EMBL" id="SMAN01000024">
    <property type="protein sequence ID" value="TCT18056.1"/>
    <property type="molecule type" value="Genomic_DNA"/>
</dbReference>
<keyword evidence="6" id="KW-0479">Metal-binding</keyword>
<dbReference type="RefSeq" id="WP_132372781.1">
    <property type="nucleotide sequence ID" value="NZ_SMAN01000024.1"/>
</dbReference>
<comment type="caution">
    <text evidence="8">The sequence shown here is derived from an EMBL/GenBank/DDBJ whole genome shotgun (WGS) entry which is preliminary data.</text>
</comment>
<evidence type="ECO:0000256" key="7">
    <source>
        <dbReference type="SAM" id="Phobius"/>
    </source>
</evidence>
<dbReference type="OrthoDB" id="9813689at2"/>
<dbReference type="GO" id="GO:0140911">
    <property type="term" value="F:pore-forming activity"/>
    <property type="evidence" value="ECO:0007669"/>
    <property type="project" value="InterPro"/>
</dbReference>
<feature type="transmembrane region" description="Helical" evidence="7">
    <location>
        <begin position="82"/>
        <end position="100"/>
    </location>
</feature>
<comment type="similarity">
    <text evidence="2">Belongs to the UPF0073 (Hly-III) family.</text>
</comment>
<feature type="transmembrane region" description="Helical" evidence="7">
    <location>
        <begin position="106"/>
        <end position="125"/>
    </location>
</feature>
<evidence type="ECO:0000256" key="6">
    <source>
        <dbReference type="PIRSR" id="PIRSR604254-1"/>
    </source>
</evidence>
<evidence type="ECO:0000256" key="1">
    <source>
        <dbReference type="ARBA" id="ARBA00004127"/>
    </source>
</evidence>
<feature type="transmembrane region" description="Helical" evidence="7">
    <location>
        <begin position="130"/>
        <end position="149"/>
    </location>
</feature>
<comment type="subcellular location">
    <subcellularLocation>
        <location evidence="1">Endomembrane system</location>
        <topology evidence="1">Multi-pass membrane protein</topology>
    </subcellularLocation>
</comment>
<feature type="transmembrane region" description="Helical" evidence="7">
    <location>
        <begin position="161"/>
        <end position="183"/>
    </location>
</feature>
<dbReference type="GO" id="GO:0016020">
    <property type="term" value="C:membrane"/>
    <property type="evidence" value="ECO:0007669"/>
    <property type="project" value="InterPro"/>
</dbReference>
<dbReference type="GO" id="GO:0046872">
    <property type="term" value="F:metal ion binding"/>
    <property type="evidence" value="ECO:0007669"/>
    <property type="project" value="UniProtKB-KW"/>
</dbReference>
<proteinExistence type="inferred from homology"/>
<dbReference type="Proteomes" id="UP000294650">
    <property type="component" value="Unassembled WGS sequence"/>
</dbReference>
<feature type="transmembrane region" description="Helical" evidence="7">
    <location>
        <begin position="12"/>
        <end position="35"/>
    </location>
</feature>
<protein>
    <submittedName>
        <fullName evidence="8">Hemolysin III</fullName>
    </submittedName>
</protein>
<name>A0A4R3MTA0_9BACI</name>
<dbReference type="Pfam" id="PF03006">
    <property type="entry name" value="HlyIII"/>
    <property type="match status" value="1"/>
</dbReference>